<gene>
    <name evidence="2" type="ORF">PECAL_2P10400</name>
</gene>
<protein>
    <submittedName>
        <fullName evidence="2">Uncharacterized protein</fullName>
    </submittedName>
</protein>
<evidence type="ECO:0000313" key="3">
    <source>
        <dbReference type="Proteomes" id="UP000789595"/>
    </source>
</evidence>
<dbReference type="EMBL" id="CAKKNE010000002">
    <property type="protein sequence ID" value="CAH0367993.1"/>
    <property type="molecule type" value="Genomic_DNA"/>
</dbReference>
<evidence type="ECO:0000313" key="2">
    <source>
        <dbReference type="EMBL" id="CAH0367993.1"/>
    </source>
</evidence>
<dbReference type="Proteomes" id="UP000789595">
    <property type="component" value="Unassembled WGS sequence"/>
</dbReference>
<accession>A0A8J2SA47</accession>
<evidence type="ECO:0000256" key="1">
    <source>
        <dbReference type="SAM" id="MobiDB-lite"/>
    </source>
</evidence>
<organism evidence="2 3">
    <name type="scientific">Pelagomonas calceolata</name>
    <dbReference type="NCBI Taxonomy" id="35677"/>
    <lineage>
        <taxon>Eukaryota</taxon>
        <taxon>Sar</taxon>
        <taxon>Stramenopiles</taxon>
        <taxon>Ochrophyta</taxon>
        <taxon>Pelagophyceae</taxon>
        <taxon>Pelagomonadales</taxon>
        <taxon>Pelagomonadaceae</taxon>
        <taxon>Pelagomonas</taxon>
    </lineage>
</organism>
<feature type="region of interest" description="Disordered" evidence="1">
    <location>
        <begin position="1"/>
        <end position="44"/>
    </location>
</feature>
<proteinExistence type="predicted"/>
<reference evidence="2" key="1">
    <citation type="submission" date="2021-11" db="EMBL/GenBank/DDBJ databases">
        <authorList>
            <consortium name="Genoscope - CEA"/>
            <person name="William W."/>
        </authorList>
    </citation>
    <scope>NUCLEOTIDE SEQUENCE</scope>
</reference>
<sequence>MAAQHADPKSALPQRPPTRYQRRSAAERSFALNAVPEPPEEPPLQTLPRDLLRAHVFEALSLWDLGRLGCAASWLAETVFDDQKAWERRNGLLVGGLQCMHGGVLGATRAGRVAERCWTGIMSAAMEAPRSTTTTPYCAASWVAVNVEARRRAEAAAVAARHGAPCALPPQGARARAASIDAEASLDGFLEDAYALAALATPSELTQLIAEAGGTARAVSLVATFLRVVDGHQLGLGTGVDALAPVARDAKLREALRAAAAADNGYDYRCVVWDLGGLQLYRLRDAVRWSESSPRCVASGALFFLERDAFVPARHVMQAANTGFLEQIHYQNQLKVAAAAAGRFVGFLEDNFGRTLPAGVRKPVFQVRVTT</sequence>
<keyword evidence="3" id="KW-1185">Reference proteome</keyword>
<dbReference type="AlphaFoldDB" id="A0A8J2SA47"/>
<comment type="caution">
    <text evidence="2">The sequence shown here is derived from an EMBL/GenBank/DDBJ whole genome shotgun (WGS) entry which is preliminary data.</text>
</comment>
<name>A0A8J2SA47_9STRA</name>